<evidence type="ECO:0000259" key="2">
    <source>
        <dbReference type="PROSITE" id="PS51746"/>
    </source>
</evidence>
<dbReference type="AlphaFoldDB" id="A0A1D3D4V1"/>
<feature type="compositionally biased region" description="Basic residues" evidence="1">
    <location>
        <begin position="85"/>
        <end position="98"/>
    </location>
</feature>
<proteinExistence type="predicted"/>
<dbReference type="GO" id="GO:0004722">
    <property type="term" value="F:protein serine/threonine phosphatase activity"/>
    <property type="evidence" value="ECO:0007669"/>
    <property type="project" value="InterPro"/>
</dbReference>
<evidence type="ECO:0000313" key="4">
    <source>
        <dbReference type="Proteomes" id="UP000095192"/>
    </source>
</evidence>
<protein>
    <submittedName>
        <fullName evidence="3">Protein phosphatase</fullName>
    </submittedName>
</protein>
<dbReference type="InterPro" id="IPR015655">
    <property type="entry name" value="PP2C"/>
</dbReference>
<name>A0A1D3D4V1_9EIME</name>
<dbReference type="EMBL" id="JROU02000730">
    <property type="protein sequence ID" value="OEH78460.1"/>
    <property type="molecule type" value="Genomic_DNA"/>
</dbReference>
<dbReference type="VEuPathDB" id="ToxoDB:cyc_05752"/>
<dbReference type="InterPro" id="IPR001932">
    <property type="entry name" value="PPM-type_phosphatase-like_dom"/>
</dbReference>
<dbReference type="PANTHER" id="PTHR47992">
    <property type="entry name" value="PROTEIN PHOSPHATASE"/>
    <property type="match status" value="1"/>
</dbReference>
<organism evidence="3 4">
    <name type="scientific">Cyclospora cayetanensis</name>
    <dbReference type="NCBI Taxonomy" id="88456"/>
    <lineage>
        <taxon>Eukaryota</taxon>
        <taxon>Sar</taxon>
        <taxon>Alveolata</taxon>
        <taxon>Apicomplexa</taxon>
        <taxon>Conoidasida</taxon>
        <taxon>Coccidia</taxon>
        <taxon>Eucoccidiorida</taxon>
        <taxon>Eimeriorina</taxon>
        <taxon>Eimeriidae</taxon>
        <taxon>Cyclospora</taxon>
    </lineage>
</organism>
<gene>
    <name evidence="3" type="ORF">cyc_05752</name>
</gene>
<feature type="compositionally biased region" description="Low complexity" evidence="1">
    <location>
        <begin position="47"/>
        <end position="66"/>
    </location>
</feature>
<dbReference type="InParanoid" id="A0A1D3D4V1"/>
<feature type="compositionally biased region" description="Low complexity" evidence="1">
    <location>
        <begin position="114"/>
        <end position="125"/>
    </location>
</feature>
<comment type="caution">
    <text evidence="3">The sequence shown here is derived from an EMBL/GenBank/DDBJ whole genome shotgun (WGS) entry which is preliminary data.</text>
</comment>
<dbReference type="SMART" id="SM00332">
    <property type="entry name" value="PP2Cc"/>
    <property type="match status" value="1"/>
</dbReference>
<keyword evidence="4" id="KW-1185">Reference proteome</keyword>
<dbReference type="Proteomes" id="UP000095192">
    <property type="component" value="Unassembled WGS sequence"/>
</dbReference>
<feature type="region of interest" description="Disordered" evidence="1">
    <location>
        <begin position="1"/>
        <end position="130"/>
    </location>
</feature>
<dbReference type="InterPro" id="IPR036457">
    <property type="entry name" value="PPM-type-like_dom_sf"/>
</dbReference>
<reference evidence="3 4" key="1">
    <citation type="journal article" date="2016" name="BMC Genomics">
        <title>Comparative genomics reveals Cyclospora cayetanensis possesses coccidia-like metabolism and invasion components but unique surface antigens.</title>
        <authorList>
            <person name="Liu S."/>
            <person name="Wang L."/>
            <person name="Zheng H."/>
            <person name="Xu Z."/>
            <person name="Roellig D.M."/>
            <person name="Li N."/>
            <person name="Frace M.A."/>
            <person name="Tang K."/>
            <person name="Arrowood M.J."/>
            <person name="Moss D.M."/>
            <person name="Zhang L."/>
            <person name="Feng Y."/>
            <person name="Xiao L."/>
        </authorList>
    </citation>
    <scope>NUCLEOTIDE SEQUENCE [LARGE SCALE GENOMIC DNA]</scope>
    <source>
        <strain evidence="3 4">CHN_HEN01</strain>
    </source>
</reference>
<evidence type="ECO:0000313" key="3">
    <source>
        <dbReference type="EMBL" id="OEH78460.1"/>
    </source>
</evidence>
<evidence type="ECO:0000256" key="1">
    <source>
        <dbReference type="SAM" id="MobiDB-lite"/>
    </source>
</evidence>
<dbReference type="SUPFAM" id="SSF81606">
    <property type="entry name" value="PP2C-like"/>
    <property type="match status" value="1"/>
</dbReference>
<dbReference type="Pfam" id="PF00481">
    <property type="entry name" value="PP2C"/>
    <property type="match status" value="1"/>
</dbReference>
<dbReference type="Gene3D" id="3.60.40.10">
    <property type="entry name" value="PPM-type phosphatase domain"/>
    <property type="match status" value="1"/>
</dbReference>
<accession>A0A1D3D4V1</accession>
<sequence>MAARVARRGLLSFSLDEEEQEEEHPDHPQREENHHQNHPNQHDQQHNQHNQNQQHDYNHQQHNYNHQQHDYNHQQHLDDQEHSKQQRRRQREGCHRRSYSNDGKHKSHAHPNRNSNSGGSSGNSSDASVLLPVSPSKRIVTPCEASSNSGAAVGLLKMGDMTAARFRQEETAEAVRRKQERLTAALHALSAGSLSPQGFSRGFVDDAAPSRLTAPPPTSRRRAAAQTAARSCCPFVLSCGSFSSIGKRQQMEDSSVSVIDFSPNEALFGGKSSLPDAASSLEFSAAMVQERSHADAFSLAESVSIGTTGLFLAMSRCLGDFSLKRASQQLVPAEAEVTYRHLMAYSDRLLVLATDGLWDVMNAEGKAEASEVDRDEHQQLARQCTGFLENAQLEWMAKELTCEALRRGSEDNITTLLVALNWKSAGNAES</sequence>
<dbReference type="PROSITE" id="PS51746">
    <property type="entry name" value="PPM_2"/>
    <property type="match status" value="1"/>
</dbReference>
<feature type="domain" description="PPM-type phosphatase" evidence="2">
    <location>
        <begin position="1"/>
        <end position="420"/>
    </location>
</feature>
<feature type="compositionally biased region" description="Basic and acidic residues" evidence="1">
    <location>
        <begin position="24"/>
        <end position="46"/>
    </location>
</feature>
<feature type="compositionally biased region" description="Basic and acidic residues" evidence="1">
    <location>
        <begin position="67"/>
        <end position="84"/>
    </location>
</feature>